<organism evidence="2 3">
    <name type="scientific">Paraburkholderia caffeinilytica</name>
    <dbReference type="NCBI Taxonomy" id="1761016"/>
    <lineage>
        <taxon>Bacteria</taxon>
        <taxon>Pseudomonadati</taxon>
        <taxon>Pseudomonadota</taxon>
        <taxon>Betaproteobacteria</taxon>
        <taxon>Burkholderiales</taxon>
        <taxon>Burkholderiaceae</taxon>
        <taxon>Paraburkholderia</taxon>
    </lineage>
</organism>
<evidence type="ECO:0000256" key="1">
    <source>
        <dbReference type="SAM" id="MobiDB-lite"/>
    </source>
</evidence>
<keyword evidence="3" id="KW-1185">Reference proteome</keyword>
<accession>A0ABQ1L673</accession>
<dbReference type="EMBL" id="BMHL01000001">
    <property type="protein sequence ID" value="GGC20289.1"/>
    <property type="molecule type" value="Genomic_DNA"/>
</dbReference>
<proteinExistence type="predicted"/>
<name>A0ABQ1L673_9BURK</name>
<gene>
    <name evidence="2" type="ORF">GCM10011400_03260</name>
</gene>
<dbReference type="Proteomes" id="UP000602004">
    <property type="component" value="Unassembled WGS sequence"/>
</dbReference>
<dbReference type="RefSeq" id="WP_162831420.1">
    <property type="nucleotide sequence ID" value="NZ_CADIKJ010000001.1"/>
</dbReference>
<evidence type="ECO:0000313" key="3">
    <source>
        <dbReference type="Proteomes" id="UP000602004"/>
    </source>
</evidence>
<protein>
    <recommendedName>
        <fullName evidence="4">Lipoprotein</fullName>
    </recommendedName>
</protein>
<feature type="compositionally biased region" description="Basic and acidic residues" evidence="1">
    <location>
        <begin position="89"/>
        <end position="102"/>
    </location>
</feature>
<sequence length="109" mass="12013">MAVSYDMQPCLYSRTRVKKWQGRTACRAIVECELRVDSRRFVAVIVILFRESMNRVLLIVLMLAAGLAGCANDRANDPSGHHGGPPPKDPADYHGVPTDDRPPVMVPAP</sequence>
<reference evidence="3" key="1">
    <citation type="journal article" date="2019" name="Int. J. Syst. Evol. Microbiol.">
        <title>The Global Catalogue of Microorganisms (GCM) 10K type strain sequencing project: providing services to taxonomists for standard genome sequencing and annotation.</title>
        <authorList>
            <consortium name="The Broad Institute Genomics Platform"/>
            <consortium name="The Broad Institute Genome Sequencing Center for Infectious Disease"/>
            <person name="Wu L."/>
            <person name="Ma J."/>
        </authorList>
    </citation>
    <scope>NUCLEOTIDE SEQUENCE [LARGE SCALE GENOMIC DNA]</scope>
    <source>
        <strain evidence="3">CGMCC 1.15103</strain>
    </source>
</reference>
<comment type="caution">
    <text evidence="2">The sequence shown here is derived from an EMBL/GenBank/DDBJ whole genome shotgun (WGS) entry which is preliminary data.</text>
</comment>
<evidence type="ECO:0000313" key="2">
    <source>
        <dbReference type="EMBL" id="GGC20289.1"/>
    </source>
</evidence>
<feature type="region of interest" description="Disordered" evidence="1">
    <location>
        <begin position="74"/>
        <end position="109"/>
    </location>
</feature>
<evidence type="ECO:0008006" key="4">
    <source>
        <dbReference type="Google" id="ProtNLM"/>
    </source>
</evidence>